<sequence length="101" mass="11217">MKGGYETAMGRTERDTEALFAKLSRLGIKPHLKGHAYLLAGMEFWKGQGRLPTAGELAGVCAVDSAHMERVLWMCAMLIEHRTGRRLKNADEVLSFVLKGE</sequence>
<comment type="caution">
    <text evidence="1">The sequence shown here is derived from an EMBL/GenBank/DDBJ whole genome shotgun (WGS) entry which is preliminary data.</text>
</comment>
<evidence type="ECO:0000313" key="2">
    <source>
        <dbReference type="Proteomes" id="UP000824221"/>
    </source>
</evidence>
<gene>
    <name evidence="1" type="ORF">H9797_04500</name>
</gene>
<reference evidence="1" key="1">
    <citation type="journal article" date="2021" name="PeerJ">
        <title>Extensive microbial diversity within the chicken gut microbiome revealed by metagenomics and culture.</title>
        <authorList>
            <person name="Gilroy R."/>
            <person name="Ravi A."/>
            <person name="Getino M."/>
            <person name="Pursley I."/>
            <person name="Horton D.L."/>
            <person name="Alikhan N.F."/>
            <person name="Baker D."/>
            <person name="Gharbi K."/>
            <person name="Hall N."/>
            <person name="Watson M."/>
            <person name="Adriaenssens E.M."/>
            <person name="Foster-Nyarko E."/>
            <person name="Jarju S."/>
            <person name="Secka A."/>
            <person name="Antonio M."/>
            <person name="Oren A."/>
            <person name="Chaudhuri R.R."/>
            <person name="La Ragione R."/>
            <person name="Hildebrand F."/>
            <person name="Pallen M.J."/>
        </authorList>
    </citation>
    <scope>NUCLEOTIDE SEQUENCE</scope>
    <source>
        <strain evidence="1">CHK156-179</strain>
    </source>
</reference>
<dbReference type="Proteomes" id="UP000824221">
    <property type="component" value="Unassembled WGS sequence"/>
</dbReference>
<dbReference type="AlphaFoldDB" id="A0A9D2KEH9"/>
<evidence type="ECO:0000313" key="1">
    <source>
        <dbReference type="EMBL" id="HJA02624.1"/>
    </source>
</evidence>
<dbReference type="EMBL" id="DXAJ01000066">
    <property type="protein sequence ID" value="HJA02624.1"/>
    <property type="molecule type" value="Genomic_DNA"/>
</dbReference>
<proteinExistence type="predicted"/>
<protein>
    <submittedName>
        <fullName evidence="1">Uncharacterized protein</fullName>
    </submittedName>
</protein>
<accession>A0A9D2KEH9</accession>
<organism evidence="1 2">
    <name type="scientific">Candidatus Gallimonas gallistercoris</name>
    <dbReference type="NCBI Taxonomy" id="2838602"/>
    <lineage>
        <taxon>Bacteria</taxon>
        <taxon>Bacillati</taxon>
        <taxon>Bacillota</taxon>
        <taxon>Clostridia</taxon>
        <taxon>Candidatus Gallimonas</taxon>
    </lineage>
</organism>
<reference evidence="1" key="2">
    <citation type="submission" date="2021-04" db="EMBL/GenBank/DDBJ databases">
        <authorList>
            <person name="Gilroy R."/>
        </authorList>
    </citation>
    <scope>NUCLEOTIDE SEQUENCE</scope>
    <source>
        <strain evidence="1">CHK156-179</strain>
    </source>
</reference>
<name>A0A9D2KEH9_9FIRM</name>